<evidence type="ECO:0000313" key="4">
    <source>
        <dbReference type="Proteomes" id="UP000243015"/>
    </source>
</evidence>
<dbReference type="VEuPathDB" id="FungiDB:TERG_00506"/>
<name>A0A178ETK4_TRIRU</name>
<dbReference type="VEuPathDB" id="FungiDB:TERG_00508"/>
<proteinExistence type="predicted"/>
<feature type="region of interest" description="Disordered" evidence="2">
    <location>
        <begin position="569"/>
        <end position="598"/>
    </location>
</feature>
<dbReference type="EMBL" id="LHPM01000018">
    <property type="protein sequence ID" value="OAL63410.1"/>
    <property type="molecule type" value="Genomic_DNA"/>
</dbReference>
<evidence type="ECO:0000256" key="2">
    <source>
        <dbReference type="SAM" id="MobiDB-lite"/>
    </source>
</evidence>
<evidence type="ECO:0000313" key="3">
    <source>
        <dbReference type="EMBL" id="OAL63410.1"/>
    </source>
</evidence>
<protein>
    <submittedName>
        <fullName evidence="3">Uncharacterized protein</fullName>
    </submittedName>
</protein>
<accession>A0A178ETK4</accession>
<evidence type="ECO:0000256" key="1">
    <source>
        <dbReference type="SAM" id="Coils"/>
    </source>
</evidence>
<comment type="caution">
    <text evidence="3">The sequence shown here is derived from an EMBL/GenBank/DDBJ whole genome shotgun (WGS) entry which is preliminary data.</text>
</comment>
<sequence>MGPLQLSSTEANGSSAPHKLILAEQVVELLELNAEHSDSPMIKFTANDGTIKTGHCSWGQFRQMPRALEIYQRDGGESLNPNVKLMIVLYYILGKQAWTHWFGRRIVKSPDAVGQIKEYQGVIFGTATGLRPMVLATALVKGKCLQVVFPSITNLPLKDQQYFAREGIPIQGVLRPKWYNLSDQPPHGDLQRIIIEIVYRANLAVNGTYLILLPPQEPKNQCLDTRYYLCVSVTAKRFKLNLTHASYKTKFLSEVWSNGVKFFLRWIADHPEDERDGPPDETYDEQEFNREKGFDEQFCRVAYRSREYQDAKIVDCVVASVSQDLATSSAPSVQDTQSKLHSAPTLANNEYPPAEVILNSLLNIATMADSNARFFRCPENQSYTFYPVPPARVKTLRRPASLSSCNTSVTIVDTEPNNDSLLEEYTSKLIERLEAWDRVQKANTAQNLTTQSARINFLEEALQAEVRRNKALKVHLARQGRQIKTLQQTIKDLERDRKDSTDTTTRLVQKLEREVEILIQNLSETTFLNNTLKNQNKNLQEVNRQTFLRVGEHKNLLEALCVKLNVDDKSTDEDRPRGQYNNQQSKMNYKPKGNPTLGMAFGGRQTKYIALNE</sequence>
<organism evidence="3 4">
    <name type="scientific">Trichophyton rubrum</name>
    <name type="common">Athlete's foot fungus</name>
    <name type="synonym">Epidermophyton rubrum</name>
    <dbReference type="NCBI Taxonomy" id="5551"/>
    <lineage>
        <taxon>Eukaryota</taxon>
        <taxon>Fungi</taxon>
        <taxon>Dikarya</taxon>
        <taxon>Ascomycota</taxon>
        <taxon>Pezizomycotina</taxon>
        <taxon>Eurotiomycetes</taxon>
        <taxon>Eurotiomycetidae</taxon>
        <taxon>Onygenales</taxon>
        <taxon>Arthrodermataceae</taxon>
        <taxon>Trichophyton</taxon>
    </lineage>
</organism>
<keyword evidence="1" id="KW-0175">Coiled coil</keyword>
<dbReference type="Proteomes" id="UP000243015">
    <property type="component" value="Unassembled WGS sequence"/>
</dbReference>
<gene>
    <name evidence="3" type="ORF">A7C99_5804</name>
</gene>
<dbReference type="AlphaFoldDB" id="A0A178ETK4"/>
<reference evidence="3 4" key="1">
    <citation type="submission" date="2016-05" db="EMBL/GenBank/DDBJ databases">
        <title>Genome sequencing of Trichophyton rubrum CMCC(F)T1i isolated from hair.</title>
        <authorList>
            <person name="Zhan P."/>
            <person name="Tao Y."/>
            <person name="Liu W."/>
        </authorList>
    </citation>
    <scope>NUCLEOTIDE SEQUENCE [LARGE SCALE GENOMIC DNA]</scope>
    <source>
        <strain evidence="4">CMCC(F)T1i</strain>
    </source>
</reference>
<feature type="coiled-coil region" evidence="1">
    <location>
        <begin position="476"/>
        <end position="545"/>
    </location>
</feature>